<evidence type="ECO:0000256" key="1">
    <source>
        <dbReference type="SAM" id="MobiDB-lite"/>
    </source>
</evidence>
<sequence>MASPSAPAASQSSDVEDTSDSVSRYLARSVAETTAWDIDILYQRDILSDLTPEQKGSVRAILEAVVRRSQKLDVEPSHVAQQIHEMLFSEDCDLDFLWDLAIMYRRHRSRACPECSNPMDSALYADAMAGEDSCPSCGWSKGGEA</sequence>
<evidence type="ECO:0000313" key="3">
    <source>
        <dbReference type="Proteomes" id="UP001383192"/>
    </source>
</evidence>
<accession>A0AAW0B3T7</accession>
<proteinExistence type="predicted"/>
<comment type="caution">
    <text evidence="2">The sequence shown here is derived from an EMBL/GenBank/DDBJ whole genome shotgun (WGS) entry which is preliminary data.</text>
</comment>
<organism evidence="2 3">
    <name type="scientific">Paramarasmius palmivorus</name>
    <dbReference type="NCBI Taxonomy" id="297713"/>
    <lineage>
        <taxon>Eukaryota</taxon>
        <taxon>Fungi</taxon>
        <taxon>Dikarya</taxon>
        <taxon>Basidiomycota</taxon>
        <taxon>Agaricomycotina</taxon>
        <taxon>Agaricomycetes</taxon>
        <taxon>Agaricomycetidae</taxon>
        <taxon>Agaricales</taxon>
        <taxon>Marasmiineae</taxon>
        <taxon>Marasmiaceae</taxon>
        <taxon>Paramarasmius</taxon>
    </lineage>
</organism>
<feature type="compositionally biased region" description="Low complexity" evidence="1">
    <location>
        <begin position="1"/>
        <end position="13"/>
    </location>
</feature>
<gene>
    <name evidence="2" type="ORF">VNI00_018156</name>
</gene>
<name>A0AAW0B3T7_9AGAR</name>
<keyword evidence="3" id="KW-1185">Reference proteome</keyword>
<dbReference type="AlphaFoldDB" id="A0AAW0B3T7"/>
<dbReference type="Proteomes" id="UP001383192">
    <property type="component" value="Unassembled WGS sequence"/>
</dbReference>
<reference evidence="2 3" key="1">
    <citation type="submission" date="2024-01" db="EMBL/GenBank/DDBJ databases">
        <title>A draft genome for a cacao thread blight-causing isolate of Paramarasmius palmivorus.</title>
        <authorList>
            <person name="Baruah I.K."/>
            <person name="Bukari Y."/>
            <person name="Amoako-Attah I."/>
            <person name="Meinhardt L.W."/>
            <person name="Bailey B.A."/>
            <person name="Cohen S.P."/>
        </authorList>
    </citation>
    <scope>NUCLEOTIDE SEQUENCE [LARGE SCALE GENOMIC DNA]</scope>
    <source>
        <strain evidence="2 3">GH-12</strain>
    </source>
</reference>
<protein>
    <submittedName>
        <fullName evidence="2">Uncharacterized protein</fullName>
    </submittedName>
</protein>
<feature type="region of interest" description="Disordered" evidence="1">
    <location>
        <begin position="1"/>
        <end position="21"/>
    </location>
</feature>
<evidence type="ECO:0000313" key="2">
    <source>
        <dbReference type="EMBL" id="KAK7019198.1"/>
    </source>
</evidence>
<dbReference type="EMBL" id="JAYKXP010000214">
    <property type="protein sequence ID" value="KAK7019198.1"/>
    <property type="molecule type" value="Genomic_DNA"/>
</dbReference>